<evidence type="ECO:0000313" key="6">
    <source>
        <dbReference type="EMBL" id="KAJ9616652.1"/>
    </source>
</evidence>
<dbReference type="SUPFAM" id="SSF57701">
    <property type="entry name" value="Zn2/Cys6 DNA-binding domain"/>
    <property type="match status" value="1"/>
</dbReference>
<dbReference type="GO" id="GO:0008270">
    <property type="term" value="F:zinc ion binding"/>
    <property type="evidence" value="ECO:0007669"/>
    <property type="project" value="InterPro"/>
</dbReference>
<evidence type="ECO:0000256" key="4">
    <source>
        <dbReference type="ARBA" id="ARBA00023242"/>
    </source>
</evidence>
<evidence type="ECO:0000256" key="1">
    <source>
        <dbReference type="ARBA" id="ARBA00023015"/>
    </source>
</evidence>
<keyword evidence="3" id="KW-0804">Transcription</keyword>
<organism evidence="6 7">
    <name type="scientific">Cladophialophora chaetospira</name>
    <dbReference type="NCBI Taxonomy" id="386627"/>
    <lineage>
        <taxon>Eukaryota</taxon>
        <taxon>Fungi</taxon>
        <taxon>Dikarya</taxon>
        <taxon>Ascomycota</taxon>
        <taxon>Pezizomycotina</taxon>
        <taxon>Eurotiomycetes</taxon>
        <taxon>Chaetothyriomycetidae</taxon>
        <taxon>Chaetothyriales</taxon>
        <taxon>Herpotrichiellaceae</taxon>
        <taxon>Cladophialophora</taxon>
    </lineage>
</organism>
<dbReference type="PROSITE" id="PS50048">
    <property type="entry name" value="ZN2_CY6_FUNGAL_2"/>
    <property type="match status" value="1"/>
</dbReference>
<evidence type="ECO:0000259" key="5">
    <source>
        <dbReference type="PROSITE" id="PS50048"/>
    </source>
</evidence>
<dbReference type="InterPro" id="IPR001138">
    <property type="entry name" value="Zn2Cys6_DnaBD"/>
</dbReference>
<accession>A0AA38XNF4</accession>
<dbReference type="GO" id="GO:0000981">
    <property type="term" value="F:DNA-binding transcription factor activity, RNA polymerase II-specific"/>
    <property type="evidence" value="ECO:0007669"/>
    <property type="project" value="InterPro"/>
</dbReference>
<comment type="caution">
    <text evidence="6">The sequence shown here is derived from an EMBL/GenBank/DDBJ whole genome shotgun (WGS) entry which is preliminary data.</text>
</comment>
<dbReference type="SMART" id="SM00066">
    <property type="entry name" value="GAL4"/>
    <property type="match status" value="1"/>
</dbReference>
<proteinExistence type="predicted"/>
<keyword evidence="2" id="KW-0238">DNA-binding</keyword>
<protein>
    <recommendedName>
        <fullName evidence="5">Zn(2)-C6 fungal-type domain-containing protein</fullName>
    </recommendedName>
</protein>
<gene>
    <name evidence="6" type="ORF">H2200_000371</name>
</gene>
<dbReference type="EMBL" id="JAPDRK010000001">
    <property type="protein sequence ID" value="KAJ9616652.1"/>
    <property type="molecule type" value="Genomic_DNA"/>
</dbReference>
<dbReference type="Pfam" id="PF00172">
    <property type="entry name" value="Zn_clus"/>
    <property type="match status" value="1"/>
</dbReference>
<feature type="domain" description="Zn(2)-C6 fungal-type" evidence="5">
    <location>
        <begin position="10"/>
        <end position="38"/>
    </location>
</feature>
<dbReference type="Gene3D" id="4.10.240.10">
    <property type="entry name" value="Zn(2)-C6 fungal-type DNA-binding domain"/>
    <property type="match status" value="1"/>
</dbReference>
<dbReference type="GO" id="GO:0003677">
    <property type="term" value="F:DNA binding"/>
    <property type="evidence" value="ECO:0007669"/>
    <property type="project" value="UniProtKB-KW"/>
</dbReference>
<evidence type="ECO:0000256" key="2">
    <source>
        <dbReference type="ARBA" id="ARBA00023125"/>
    </source>
</evidence>
<dbReference type="InterPro" id="IPR053178">
    <property type="entry name" value="Osmoadaptation_assoc"/>
</dbReference>
<keyword evidence="1" id="KW-0805">Transcription regulation</keyword>
<evidence type="ECO:0000256" key="3">
    <source>
        <dbReference type="ARBA" id="ARBA00023163"/>
    </source>
</evidence>
<keyword evidence="4" id="KW-0539">Nucleus</keyword>
<dbReference type="InterPro" id="IPR021858">
    <property type="entry name" value="Fun_TF"/>
</dbReference>
<keyword evidence="7" id="KW-1185">Reference proteome</keyword>
<sequence length="475" mass="53700">MVGIAGKSQGCNTCRRRKVRCDLAKPSCERCSASGRKCEGYEKYAVFINRGPEGLKKRERLEEARLPASVSESGSEDARLTFAPSSTQLNETQLISLFWENYAANAPRHSDSNEPVWLYHSINSPAHSTILRQSLVSVALIRLGRLHDDQALLVSGRQIYGQTLRMMQAALNDSELAYSDNTLVAARCMVLYESFESTSGDMAAWQNHIMGIARIIELRGAHRHRSVVARSVVESIRYNVMIVCLMRRRSSFFGEPQWLAEPWAGTSKGCDQRLFDYGFSLGTLMHKVETMQQQARRDGMLEILEQLRDGYLALSYLNEELLALREQPQQTAGGSSEKLGPDETPFTFTFGFLIALDLVFGSFTTALLQKCNEPLSFVHQELFDQLHRYADPGRRLRLARQLLRHVQFCCQTRAEYNRPRIIFPLNVVRWELRNSSPEEKAQVNALFESVSSKSHFRIADGVRNAGKSVLPPLVS</sequence>
<dbReference type="Proteomes" id="UP001172673">
    <property type="component" value="Unassembled WGS sequence"/>
</dbReference>
<dbReference type="InterPro" id="IPR036864">
    <property type="entry name" value="Zn2-C6_fun-type_DNA-bd_sf"/>
</dbReference>
<name>A0AA38XNF4_9EURO</name>
<dbReference type="PANTHER" id="PTHR38111">
    <property type="entry name" value="ZN(2)-C6 FUNGAL-TYPE DOMAIN-CONTAINING PROTEIN-RELATED"/>
    <property type="match status" value="1"/>
</dbReference>
<dbReference type="AlphaFoldDB" id="A0AA38XNF4"/>
<dbReference type="CDD" id="cd00067">
    <property type="entry name" value="GAL4"/>
    <property type="match status" value="1"/>
</dbReference>
<dbReference type="PROSITE" id="PS00463">
    <property type="entry name" value="ZN2_CY6_FUNGAL_1"/>
    <property type="match status" value="1"/>
</dbReference>
<reference evidence="6" key="1">
    <citation type="submission" date="2022-10" db="EMBL/GenBank/DDBJ databases">
        <title>Culturing micro-colonial fungi from biological soil crusts in the Mojave desert and describing Neophaeococcomyces mojavensis, and introducing the new genera and species Taxawa tesnikishii.</title>
        <authorList>
            <person name="Kurbessoian T."/>
            <person name="Stajich J.E."/>
        </authorList>
    </citation>
    <scope>NUCLEOTIDE SEQUENCE</scope>
    <source>
        <strain evidence="6">TK_41</strain>
    </source>
</reference>
<evidence type="ECO:0000313" key="7">
    <source>
        <dbReference type="Proteomes" id="UP001172673"/>
    </source>
</evidence>
<dbReference type="Pfam" id="PF11951">
    <property type="entry name" value="Fungal_trans_2"/>
    <property type="match status" value="1"/>
</dbReference>